<dbReference type="EMBL" id="VSSQ01001634">
    <property type="protein sequence ID" value="MPM09970.1"/>
    <property type="molecule type" value="Genomic_DNA"/>
</dbReference>
<gene>
    <name evidence="2" type="ORF">SDC9_56294</name>
</gene>
<dbReference type="PANTHER" id="PTHR37507:SF2">
    <property type="entry name" value="SPORULATION PROTEIN YDCC"/>
    <property type="match status" value="1"/>
</dbReference>
<dbReference type="CDD" id="cd16329">
    <property type="entry name" value="LolA_like"/>
    <property type="match status" value="1"/>
</dbReference>
<organism evidence="2">
    <name type="scientific">bioreactor metagenome</name>
    <dbReference type="NCBI Taxonomy" id="1076179"/>
    <lineage>
        <taxon>unclassified sequences</taxon>
        <taxon>metagenomes</taxon>
        <taxon>ecological metagenomes</taxon>
    </lineage>
</organism>
<protein>
    <recommendedName>
        <fullName evidence="1">Uncharacterized protein TP-0789 domain-containing protein</fullName>
    </recommendedName>
</protein>
<sequence length="245" mass="28330">MKCLFTLILTICSLTGFGQEQAKSILEKVDLNMSANSRVFESTMTIHGKRNSRSITSRSYVVGSQKSFTEYLSPPREQGTKMLKLEEQLWIYSPSTDRTIQISGHMLRQSVMGSDLSYEDMMEDRKLTEIYNSKITGQEQIGQRKTWVLELTAKTDDIAYATRKLWVDTERYIPLKEELYAKSGKLLKQSVMSDVERVGERWFPKTIFYKDMLKQGSEGTEFKITKIQFDTEIPEHLFTKAALKQ</sequence>
<comment type="caution">
    <text evidence="2">The sequence shown here is derived from an EMBL/GenBank/DDBJ whole genome shotgun (WGS) entry which is preliminary data.</text>
</comment>
<reference evidence="2" key="1">
    <citation type="submission" date="2019-08" db="EMBL/GenBank/DDBJ databases">
        <authorList>
            <person name="Kucharzyk K."/>
            <person name="Murdoch R.W."/>
            <person name="Higgins S."/>
            <person name="Loffler F."/>
        </authorList>
    </citation>
    <scope>NUCLEOTIDE SEQUENCE</scope>
</reference>
<dbReference type="InterPro" id="IPR033399">
    <property type="entry name" value="TP_0789-like"/>
</dbReference>
<proteinExistence type="predicted"/>
<name>A0A644X1F7_9ZZZZ</name>
<dbReference type="Gene3D" id="2.50.20.10">
    <property type="entry name" value="Lipoprotein localisation LolA/LolB/LppX"/>
    <property type="match status" value="1"/>
</dbReference>
<dbReference type="Pfam" id="PF17131">
    <property type="entry name" value="LolA_like"/>
    <property type="match status" value="1"/>
</dbReference>
<dbReference type="AlphaFoldDB" id="A0A644X1F7"/>
<evidence type="ECO:0000259" key="1">
    <source>
        <dbReference type="Pfam" id="PF17131"/>
    </source>
</evidence>
<accession>A0A644X1F7</accession>
<feature type="domain" description="Uncharacterized protein TP-0789" evidence="1">
    <location>
        <begin position="63"/>
        <end position="245"/>
    </location>
</feature>
<dbReference type="InterPro" id="IPR052944">
    <property type="entry name" value="Sporulation_related"/>
</dbReference>
<evidence type="ECO:0000313" key="2">
    <source>
        <dbReference type="EMBL" id="MPM09970.1"/>
    </source>
</evidence>
<dbReference type="PANTHER" id="PTHR37507">
    <property type="entry name" value="SPORULATION PROTEIN YDCC"/>
    <property type="match status" value="1"/>
</dbReference>